<gene>
    <name evidence="1" type="ORF">FTW19_24810</name>
</gene>
<evidence type="ECO:0000313" key="2">
    <source>
        <dbReference type="Proteomes" id="UP000321820"/>
    </source>
</evidence>
<accession>A0A5B9EKI7</accession>
<dbReference type="EMBL" id="CP042806">
    <property type="protein sequence ID" value="QEE30937.1"/>
    <property type="molecule type" value="Genomic_DNA"/>
</dbReference>
<proteinExistence type="predicted"/>
<dbReference type="RefSeq" id="WP_147650231.1">
    <property type="nucleotide sequence ID" value="NZ_CP042806.1"/>
</dbReference>
<dbReference type="KEGG" id="talb:FTW19_24810"/>
<name>A0A5B9EKI7_9BACT</name>
<dbReference type="OrthoDB" id="8705804at2"/>
<organism evidence="1 2">
    <name type="scientific">Terriglobus albidus</name>
    <dbReference type="NCBI Taxonomy" id="1592106"/>
    <lineage>
        <taxon>Bacteria</taxon>
        <taxon>Pseudomonadati</taxon>
        <taxon>Acidobacteriota</taxon>
        <taxon>Terriglobia</taxon>
        <taxon>Terriglobales</taxon>
        <taxon>Acidobacteriaceae</taxon>
        <taxon>Terriglobus</taxon>
    </lineage>
</organism>
<evidence type="ECO:0000313" key="1">
    <source>
        <dbReference type="EMBL" id="QEE30937.1"/>
    </source>
</evidence>
<sequence length="114" mass="13231">MSTVKSPVEKKRLSLLNDCRNMYWWNDKASRKLIPLGRQRGHQALRRAANRSLQNAGRFIDEDAAIAAEQEARDSIKARKRDLFRKMSDFPLGKVLNAQRTGDRTPLYRSWSKT</sequence>
<dbReference type="Proteomes" id="UP000321820">
    <property type="component" value="Chromosome"/>
</dbReference>
<keyword evidence="2" id="KW-1185">Reference proteome</keyword>
<dbReference type="AlphaFoldDB" id="A0A5B9EKI7"/>
<protein>
    <submittedName>
        <fullName evidence="1">Uncharacterized protein</fullName>
    </submittedName>
</protein>
<reference evidence="1 2" key="1">
    <citation type="submission" date="2019-08" db="EMBL/GenBank/DDBJ databases">
        <title>Complete genome sequence of Terriglobus albidus strain ORNL.</title>
        <authorList>
            <person name="Podar M."/>
        </authorList>
    </citation>
    <scope>NUCLEOTIDE SEQUENCE [LARGE SCALE GENOMIC DNA]</scope>
    <source>
        <strain evidence="1 2">ORNL</strain>
    </source>
</reference>